<evidence type="ECO:0000313" key="2">
    <source>
        <dbReference type="Proteomes" id="UP001244563"/>
    </source>
</evidence>
<name>A0ABT9TUV5_PAENI</name>
<dbReference type="GeneID" id="84016431"/>
<dbReference type="RefSeq" id="WP_018778966.1">
    <property type="nucleotide sequence ID" value="NZ_BDDW01000010.1"/>
</dbReference>
<evidence type="ECO:0000313" key="1">
    <source>
        <dbReference type="EMBL" id="MDQ0104563.1"/>
    </source>
</evidence>
<reference evidence="1 2" key="1">
    <citation type="submission" date="2023-07" db="EMBL/GenBank/DDBJ databases">
        <title>Sorghum-associated microbial communities from plants grown in Nebraska, USA.</title>
        <authorList>
            <person name="Schachtman D."/>
        </authorList>
    </citation>
    <scope>NUCLEOTIDE SEQUENCE [LARGE SCALE GENOMIC DNA]</scope>
    <source>
        <strain evidence="1 2">CC523</strain>
    </source>
</reference>
<accession>A0ABT9TUV5</accession>
<gene>
    <name evidence="1" type="ORF">J2T10_004238</name>
</gene>
<proteinExistence type="predicted"/>
<organism evidence="1 2">
    <name type="scientific">Paenarthrobacter nicotinovorans</name>
    <name type="common">Arthrobacter nicotinovorans</name>
    <dbReference type="NCBI Taxonomy" id="29320"/>
    <lineage>
        <taxon>Bacteria</taxon>
        <taxon>Bacillati</taxon>
        <taxon>Actinomycetota</taxon>
        <taxon>Actinomycetes</taxon>
        <taxon>Micrococcales</taxon>
        <taxon>Micrococcaceae</taxon>
        <taxon>Paenarthrobacter</taxon>
    </lineage>
</organism>
<sequence>MSEELLAEPAMSERLRLWLEGGRPGPGIRDALMVGDVDEERMRLLPASGTSLVFVEESQVETAKSLTTSTVVGYSGEFSTNGGEIGIGDSFVLQLEGYATAPYVAISCPTVFSLDEDADREAAAADADTAFASGVFPRFLLTQLVTVLDQQFWQNSGRLGTDPARLYVAEGGSELLSGPAGGSVEVSGDSCRTSAPVAGEDNARLLADNPGIGRFFGAAKVLRAAQSRFPAGVQVAGFGFRLVQGETPGERSRRDSVYVLVAEDAYYLTDLSTGKLSKVPKDVAEVVECVLSAAEPSQELQARLGLKLSGKDLSPAAQIRRSKELQKLFEHLAIAPETETPGIPAVAVPVNPALTIVPVIVT</sequence>
<protein>
    <submittedName>
        <fullName evidence="1">Uncharacterized protein</fullName>
    </submittedName>
</protein>
<dbReference type="EMBL" id="JAUSSW010000018">
    <property type="protein sequence ID" value="MDQ0104563.1"/>
    <property type="molecule type" value="Genomic_DNA"/>
</dbReference>
<keyword evidence="2" id="KW-1185">Reference proteome</keyword>
<dbReference type="Proteomes" id="UP001244563">
    <property type="component" value="Unassembled WGS sequence"/>
</dbReference>
<comment type="caution">
    <text evidence="1">The sequence shown here is derived from an EMBL/GenBank/DDBJ whole genome shotgun (WGS) entry which is preliminary data.</text>
</comment>